<proteinExistence type="inferred from homology"/>
<dbReference type="InterPro" id="IPR007634">
    <property type="entry name" value="RNA_pol_sigma_54_DNA-bd"/>
</dbReference>
<evidence type="ECO:0000256" key="1">
    <source>
        <dbReference type="ARBA" id="ARBA00008798"/>
    </source>
</evidence>
<keyword evidence="6 9" id="KW-0731">Sigma factor</keyword>
<dbReference type="PIRSF" id="PIRSF000774">
    <property type="entry name" value="RpoN"/>
    <property type="match status" value="1"/>
</dbReference>
<keyword evidence="8 9" id="KW-0804">Transcription</keyword>
<dbReference type="Gene3D" id="1.10.10.1330">
    <property type="entry name" value="RNA polymerase sigma-54 factor, core-binding domain"/>
    <property type="match status" value="1"/>
</dbReference>
<dbReference type="PROSITE" id="PS50044">
    <property type="entry name" value="SIGMA54_3"/>
    <property type="match status" value="1"/>
</dbReference>
<feature type="domain" description="RNA polymerase sigma factor 54 core-binding" evidence="12">
    <location>
        <begin position="139"/>
        <end position="326"/>
    </location>
</feature>
<evidence type="ECO:0000259" key="12">
    <source>
        <dbReference type="Pfam" id="PF04963"/>
    </source>
</evidence>
<dbReference type="NCBIfam" id="NF004596">
    <property type="entry name" value="PRK05932.1-3"/>
    <property type="match status" value="1"/>
</dbReference>
<keyword evidence="4 9" id="KW-0548">Nucleotidyltransferase</keyword>
<dbReference type="PROSITE" id="PS00717">
    <property type="entry name" value="SIGMA54_1"/>
    <property type="match status" value="1"/>
</dbReference>
<evidence type="ECO:0000313" key="14">
    <source>
        <dbReference type="Proteomes" id="UP001239909"/>
    </source>
</evidence>
<evidence type="ECO:0000259" key="11">
    <source>
        <dbReference type="Pfam" id="PF04552"/>
    </source>
</evidence>
<sequence>MGAGLRLELRQSQQLVMTPQLQQAIKLLQMSSFELGAFVTEEIERNPLLVAEGPEGGPADAPADPAPETGAPLDGAAEAPADSRVTAEGDHALAEETFDTGSENLFDRDASGGDPAPLPGEGAQRLTRQAAEAEGADGFEARLTRPDTLREHLLAQLGLMRAEAPVLALARLLVEELDEAGYLRTDLAQLAERLGTGPAALEAALALVQRCEPAGVGARDLGECLALQLAERDRLDPAMQRLLGHLDLLARGQVEKLCKLCAVDAEDLADMLADIRRLDPRPGRGFGEAEPETVIPDVFVRPTGWGGWSVELNAEALPRVLIDRRYAAELARGGAQTREFLTACRENANWLVKSLDQRARTILKVAQEIVRHQEGFFEKGPAGLKPLSLKMVADAIKMHESTVSRVTSNKYMATERGIVELKFFFTNAVGGGGEGDAHSAESIRTRLRALVAAETAGTVLSDDRIVEILQGEGIEIARRTVAKYRNAMGIPSSVARRQQLALKGVGQEAGA</sequence>
<evidence type="ECO:0000256" key="5">
    <source>
        <dbReference type="ARBA" id="ARBA00023015"/>
    </source>
</evidence>
<dbReference type="InterPro" id="IPR038709">
    <property type="entry name" value="RpoN_core-bd_sf"/>
</dbReference>
<evidence type="ECO:0000256" key="8">
    <source>
        <dbReference type="ARBA" id="ARBA00023163"/>
    </source>
</evidence>
<comment type="caution">
    <text evidence="13">The sequence shown here is derived from an EMBL/GenBank/DDBJ whole genome shotgun (WGS) entry which is preliminary data.</text>
</comment>
<dbReference type="NCBIfam" id="NF009118">
    <property type="entry name" value="PRK12469.1"/>
    <property type="match status" value="1"/>
</dbReference>
<comment type="similarity">
    <text evidence="1 9">Belongs to the sigma-54 factor family.</text>
</comment>
<feature type="region of interest" description="Disordered" evidence="10">
    <location>
        <begin position="50"/>
        <end position="85"/>
    </location>
</feature>
<organism evidence="13 14">
    <name type="scientific">Paralimibaculum aggregatum</name>
    <dbReference type="NCBI Taxonomy" id="3036245"/>
    <lineage>
        <taxon>Bacteria</taxon>
        <taxon>Pseudomonadati</taxon>
        <taxon>Pseudomonadota</taxon>
        <taxon>Alphaproteobacteria</taxon>
        <taxon>Rhodobacterales</taxon>
        <taxon>Paracoccaceae</taxon>
        <taxon>Paralimibaculum</taxon>
    </lineage>
</organism>
<evidence type="ECO:0000256" key="3">
    <source>
        <dbReference type="ARBA" id="ARBA00022679"/>
    </source>
</evidence>
<dbReference type="PANTHER" id="PTHR32248:SF4">
    <property type="entry name" value="RNA POLYMERASE SIGMA-54 FACTOR"/>
    <property type="match status" value="1"/>
</dbReference>
<evidence type="ECO:0000313" key="13">
    <source>
        <dbReference type="EMBL" id="GMG84893.1"/>
    </source>
</evidence>
<keyword evidence="14" id="KW-1185">Reference proteome</keyword>
<keyword evidence="2 9" id="KW-0240">DNA-directed RNA polymerase</keyword>
<dbReference type="RefSeq" id="WP_285674061.1">
    <property type="nucleotide sequence ID" value="NZ_BSYI01000046.1"/>
</dbReference>
<dbReference type="PANTHER" id="PTHR32248">
    <property type="entry name" value="RNA POLYMERASE SIGMA-54 FACTOR"/>
    <property type="match status" value="1"/>
</dbReference>
<dbReference type="Pfam" id="PF04552">
    <property type="entry name" value="Sigma54_DBD"/>
    <property type="match status" value="1"/>
</dbReference>
<dbReference type="Pfam" id="PF00309">
    <property type="entry name" value="Sigma54_AID"/>
    <property type="match status" value="1"/>
</dbReference>
<accession>A0ABQ6LS19</accession>
<feature type="domain" description="RNA polymerase sigma factor 54 DNA-binding" evidence="11">
    <location>
        <begin position="339"/>
        <end position="498"/>
    </location>
</feature>
<keyword evidence="3 9" id="KW-0808">Transferase</keyword>
<reference evidence="13 14" key="1">
    <citation type="submission" date="2023-04" db="EMBL/GenBank/DDBJ databases">
        <title>Marinoamorphus aggregata gen. nov., sp. Nov., isolate from tissue of brittle star Ophioplocus japonicus.</title>
        <authorList>
            <person name="Kawano K."/>
            <person name="Sawayama S."/>
            <person name="Nakagawa S."/>
        </authorList>
    </citation>
    <scope>NUCLEOTIDE SEQUENCE [LARGE SCALE GENOMIC DNA]</scope>
    <source>
        <strain evidence="13 14">NKW23</strain>
    </source>
</reference>
<comment type="function">
    <text evidence="9">Sigma factors are initiation factors that promote the attachment of RNA polymerase to specific initiation sites and are then released.</text>
</comment>
<evidence type="ECO:0000256" key="9">
    <source>
        <dbReference type="PIRNR" id="PIRNR000774"/>
    </source>
</evidence>
<evidence type="ECO:0000256" key="4">
    <source>
        <dbReference type="ARBA" id="ARBA00022695"/>
    </source>
</evidence>
<name>A0ABQ6LS19_9RHOB</name>
<dbReference type="Proteomes" id="UP001239909">
    <property type="component" value="Unassembled WGS sequence"/>
</dbReference>
<dbReference type="Pfam" id="PF04963">
    <property type="entry name" value="Sigma54_CBD"/>
    <property type="match status" value="1"/>
</dbReference>
<dbReference type="NCBIfam" id="TIGR02395">
    <property type="entry name" value="rpoN_sigma"/>
    <property type="match status" value="1"/>
</dbReference>
<gene>
    <name evidence="13" type="primary">rpoN</name>
    <name evidence="13" type="ORF">LNKW23_41090</name>
</gene>
<evidence type="ECO:0000256" key="10">
    <source>
        <dbReference type="SAM" id="MobiDB-lite"/>
    </source>
</evidence>
<evidence type="ECO:0000256" key="2">
    <source>
        <dbReference type="ARBA" id="ARBA00022478"/>
    </source>
</evidence>
<evidence type="ECO:0000256" key="6">
    <source>
        <dbReference type="ARBA" id="ARBA00023082"/>
    </source>
</evidence>
<dbReference type="InterPro" id="IPR007046">
    <property type="entry name" value="RNA_pol_sigma_54_core-bd"/>
</dbReference>
<dbReference type="EMBL" id="BSYI01000046">
    <property type="protein sequence ID" value="GMG84893.1"/>
    <property type="molecule type" value="Genomic_DNA"/>
</dbReference>
<feature type="region of interest" description="Disordered" evidence="10">
    <location>
        <begin position="99"/>
        <end position="125"/>
    </location>
</feature>
<feature type="compositionally biased region" description="Low complexity" evidence="10">
    <location>
        <begin position="51"/>
        <end position="72"/>
    </location>
</feature>
<keyword evidence="5 9" id="KW-0805">Transcription regulation</keyword>
<dbReference type="InterPro" id="IPR000394">
    <property type="entry name" value="RNA_pol_sigma_54"/>
</dbReference>
<evidence type="ECO:0000256" key="7">
    <source>
        <dbReference type="ARBA" id="ARBA00023125"/>
    </source>
</evidence>
<protein>
    <recommendedName>
        <fullName evidence="9">RNA polymerase sigma-54 factor</fullName>
    </recommendedName>
</protein>
<dbReference type="Gene3D" id="1.10.10.60">
    <property type="entry name" value="Homeodomain-like"/>
    <property type="match status" value="1"/>
</dbReference>
<dbReference type="PRINTS" id="PR00045">
    <property type="entry name" value="SIGMA54FCT"/>
</dbReference>
<keyword evidence="7 9" id="KW-0238">DNA-binding</keyword>
<dbReference type="PROSITE" id="PS00718">
    <property type="entry name" value="SIGMA54_2"/>
    <property type="match status" value="1"/>
</dbReference>